<sequence>MKMRWLGRIGVGALALSLAVLGGCSSLTGSKASEKITVVGKNFVEQDIMANMVGILLEKNTDLDVDIKPFLGGTDVCFNAMKTGNADLYVEYTGTGLVNILGMQADSDSEKVYDTVKAEFQKQYQMDWLEPIGFNNTYALAVTQETAQKYNLKTISDLKEHAGSLTLGSDQEFIERDDGLKGLEKTYGLHFTNTKAMDSGLKYTAISAGEVDVVDAFTTDGQLIKHNLVILEDDQQFFPPYYAAPLVRSDVLQQHPEIKDVLNKLAGKIDDKQMAMLNEKVDVEKQKADDVAEQWLKEQGLIK</sequence>
<organism evidence="2 3">
    <name type="scientific">Brevibacillus fulvus</name>
    <dbReference type="NCBI Taxonomy" id="1125967"/>
    <lineage>
        <taxon>Bacteria</taxon>
        <taxon>Bacillati</taxon>
        <taxon>Bacillota</taxon>
        <taxon>Bacilli</taxon>
        <taxon>Bacillales</taxon>
        <taxon>Paenibacillaceae</taxon>
        <taxon>Brevibacillus</taxon>
    </lineage>
</organism>
<name>A0A938Y182_9BACL</name>
<dbReference type="EMBL" id="JAFBEB010000003">
    <property type="protein sequence ID" value="MBM7589722.1"/>
    <property type="molecule type" value="Genomic_DNA"/>
</dbReference>
<dbReference type="Proteomes" id="UP000717624">
    <property type="component" value="Unassembled WGS sequence"/>
</dbReference>
<dbReference type="InterPro" id="IPR007210">
    <property type="entry name" value="ABC_Gly_betaine_transp_sub-bd"/>
</dbReference>
<dbReference type="GO" id="GO:0043190">
    <property type="term" value="C:ATP-binding cassette (ABC) transporter complex"/>
    <property type="evidence" value="ECO:0007669"/>
    <property type="project" value="InterPro"/>
</dbReference>
<accession>A0A938Y182</accession>
<evidence type="ECO:0000259" key="1">
    <source>
        <dbReference type="Pfam" id="PF04069"/>
    </source>
</evidence>
<evidence type="ECO:0000313" key="2">
    <source>
        <dbReference type="EMBL" id="MBM7589722.1"/>
    </source>
</evidence>
<dbReference type="GO" id="GO:0022857">
    <property type="term" value="F:transmembrane transporter activity"/>
    <property type="evidence" value="ECO:0007669"/>
    <property type="project" value="InterPro"/>
</dbReference>
<reference evidence="2" key="1">
    <citation type="submission" date="2021-01" db="EMBL/GenBank/DDBJ databases">
        <title>Genomic Encyclopedia of Type Strains, Phase IV (KMG-IV): sequencing the most valuable type-strain genomes for metagenomic binning, comparative biology and taxonomic classification.</title>
        <authorList>
            <person name="Goeker M."/>
        </authorList>
    </citation>
    <scope>NUCLEOTIDE SEQUENCE</scope>
    <source>
        <strain evidence="2">DSM 25523</strain>
    </source>
</reference>
<evidence type="ECO:0000313" key="3">
    <source>
        <dbReference type="Proteomes" id="UP000717624"/>
    </source>
</evidence>
<protein>
    <submittedName>
        <fullName evidence="2">Osmoprotectant transport system substrate-binding protein</fullName>
    </submittedName>
</protein>
<feature type="domain" description="ABC-type glycine betaine transport system substrate-binding" evidence="1">
    <location>
        <begin position="35"/>
        <end position="298"/>
    </location>
</feature>
<dbReference type="Gene3D" id="3.40.190.120">
    <property type="entry name" value="Osmoprotection protein (prox), domain 2"/>
    <property type="match status" value="1"/>
</dbReference>
<keyword evidence="3" id="KW-1185">Reference proteome</keyword>
<dbReference type="PROSITE" id="PS51257">
    <property type="entry name" value="PROKAR_LIPOPROTEIN"/>
    <property type="match status" value="1"/>
</dbReference>
<gene>
    <name evidence="2" type="ORF">JOD01_001322</name>
</gene>
<dbReference type="SUPFAM" id="SSF53850">
    <property type="entry name" value="Periplasmic binding protein-like II"/>
    <property type="match status" value="1"/>
</dbReference>
<comment type="caution">
    <text evidence="2">The sequence shown here is derived from an EMBL/GenBank/DDBJ whole genome shotgun (WGS) entry which is preliminary data.</text>
</comment>
<dbReference type="AlphaFoldDB" id="A0A938Y182"/>
<dbReference type="Pfam" id="PF04069">
    <property type="entry name" value="OpuAC"/>
    <property type="match status" value="1"/>
</dbReference>
<dbReference type="CDD" id="cd13528">
    <property type="entry name" value="PBP2_osmoprotectants"/>
    <property type="match status" value="1"/>
</dbReference>
<dbReference type="Gene3D" id="3.40.190.10">
    <property type="entry name" value="Periplasmic binding protein-like II"/>
    <property type="match status" value="1"/>
</dbReference>
<proteinExistence type="predicted"/>